<feature type="chain" id="PRO_5016331865" evidence="10">
    <location>
        <begin position="19"/>
        <end position="746"/>
    </location>
</feature>
<dbReference type="RefSeq" id="WP_112085239.1">
    <property type="nucleotide sequence ID" value="NZ_QLSV01000003.1"/>
</dbReference>
<dbReference type="InterPro" id="IPR036942">
    <property type="entry name" value="Beta-barrel_TonB_sf"/>
</dbReference>
<dbReference type="Pfam" id="PF00593">
    <property type="entry name" value="TonB_dep_Rec_b-barrel"/>
    <property type="match status" value="1"/>
</dbReference>
<evidence type="ECO:0000256" key="2">
    <source>
        <dbReference type="ARBA" id="ARBA00022448"/>
    </source>
</evidence>
<dbReference type="InterPro" id="IPR039426">
    <property type="entry name" value="TonB-dep_rcpt-like"/>
</dbReference>
<dbReference type="PROSITE" id="PS52016">
    <property type="entry name" value="TONB_DEPENDENT_REC_3"/>
    <property type="match status" value="1"/>
</dbReference>
<dbReference type="PANTHER" id="PTHR30442">
    <property type="entry name" value="IRON III DICITRATE TRANSPORT PROTEIN FECA"/>
    <property type="match status" value="1"/>
</dbReference>
<feature type="signal peptide" evidence="10">
    <location>
        <begin position="1"/>
        <end position="18"/>
    </location>
</feature>
<dbReference type="Proteomes" id="UP000249518">
    <property type="component" value="Unassembled WGS sequence"/>
</dbReference>
<comment type="similarity">
    <text evidence="8 9">Belongs to the TonB-dependent receptor family.</text>
</comment>
<evidence type="ECO:0000256" key="7">
    <source>
        <dbReference type="ARBA" id="ARBA00023237"/>
    </source>
</evidence>
<evidence type="ECO:0000259" key="12">
    <source>
        <dbReference type="Pfam" id="PF07715"/>
    </source>
</evidence>
<dbReference type="GO" id="GO:0033214">
    <property type="term" value="P:siderophore-iron import into cell"/>
    <property type="evidence" value="ECO:0007669"/>
    <property type="project" value="TreeGrafter"/>
</dbReference>
<keyword evidence="6 8" id="KW-0472">Membrane</keyword>
<evidence type="ECO:0000256" key="3">
    <source>
        <dbReference type="ARBA" id="ARBA00022452"/>
    </source>
</evidence>
<evidence type="ECO:0000256" key="4">
    <source>
        <dbReference type="ARBA" id="ARBA00022692"/>
    </source>
</evidence>
<keyword evidence="5 9" id="KW-0798">TonB box</keyword>
<dbReference type="Gene3D" id="2.40.170.20">
    <property type="entry name" value="TonB-dependent receptor, beta-barrel domain"/>
    <property type="match status" value="1"/>
</dbReference>
<dbReference type="PANTHER" id="PTHR30442:SF0">
    <property type="entry name" value="FE(3+) DICITRATE TRANSPORT PROTEIN FECA"/>
    <property type="match status" value="1"/>
</dbReference>
<name>A0A328WU96_9FLAO</name>
<protein>
    <submittedName>
        <fullName evidence="13">Fe(3+) dicitrate transport protein</fullName>
    </submittedName>
</protein>
<evidence type="ECO:0000256" key="5">
    <source>
        <dbReference type="ARBA" id="ARBA00023077"/>
    </source>
</evidence>
<evidence type="ECO:0000259" key="11">
    <source>
        <dbReference type="Pfam" id="PF00593"/>
    </source>
</evidence>
<dbReference type="Gene3D" id="2.170.130.10">
    <property type="entry name" value="TonB-dependent receptor, plug domain"/>
    <property type="match status" value="1"/>
</dbReference>
<dbReference type="GO" id="GO:0009279">
    <property type="term" value="C:cell outer membrane"/>
    <property type="evidence" value="ECO:0007669"/>
    <property type="project" value="UniProtKB-SubCell"/>
</dbReference>
<dbReference type="OrthoDB" id="9758472at2"/>
<dbReference type="InterPro" id="IPR037066">
    <property type="entry name" value="Plug_dom_sf"/>
</dbReference>
<accession>A0A328WU96</accession>
<reference evidence="13 14" key="1">
    <citation type="submission" date="2018-06" db="EMBL/GenBank/DDBJ databases">
        <title>Genomic Encyclopedia of Type Strains, Phase III (KMG-III): the genomes of soil and plant-associated and newly described type strains.</title>
        <authorList>
            <person name="Whitman W."/>
        </authorList>
    </citation>
    <scope>NUCLEOTIDE SEQUENCE [LARGE SCALE GENOMIC DNA]</scope>
    <source>
        <strain evidence="13 14">CGMCC 1.12504</strain>
    </source>
</reference>
<evidence type="ECO:0000313" key="14">
    <source>
        <dbReference type="Proteomes" id="UP000249518"/>
    </source>
</evidence>
<dbReference type="EMBL" id="QLSV01000003">
    <property type="protein sequence ID" value="RAR49801.1"/>
    <property type="molecule type" value="Genomic_DNA"/>
</dbReference>
<dbReference type="InterPro" id="IPR012910">
    <property type="entry name" value="Plug_dom"/>
</dbReference>
<evidence type="ECO:0000256" key="8">
    <source>
        <dbReference type="PROSITE-ProRule" id="PRU01360"/>
    </source>
</evidence>
<proteinExistence type="inferred from homology"/>
<evidence type="ECO:0000313" key="13">
    <source>
        <dbReference type="EMBL" id="RAR49801.1"/>
    </source>
</evidence>
<evidence type="ECO:0000256" key="6">
    <source>
        <dbReference type="ARBA" id="ARBA00023136"/>
    </source>
</evidence>
<keyword evidence="10" id="KW-0732">Signal</keyword>
<organism evidence="13 14">
    <name type="scientific">Flavobacterium lacus</name>
    <dbReference type="NCBI Taxonomy" id="1353778"/>
    <lineage>
        <taxon>Bacteria</taxon>
        <taxon>Pseudomonadati</taxon>
        <taxon>Bacteroidota</taxon>
        <taxon>Flavobacteriia</taxon>
        <taxon>Flavobacteriales</taxon>
        <taxon>Flavobacteriaceae</taxon>
        <taxon>Flavobacterium</taxon>
    </lineage>
</organism>
<keyword evidence="14" id="KW-1185">Reference proteome</keyword>
<comment type="subcellular location">
    <subcellularLocation>
        <location evidence="1 8">Cell outer membrane</location>
        <topology evidence="1 8">Multi-pass membrane protein</topology>
    </subcellularLocation>
</comment>
<evidence type="ECO:0000256" key="9">
    <source>
        <dbReference type="RuleBase" id="RU003357"/>
    </source>
</evidence>
<evidence type="ECO:0000256" key="10">
    <source>
        <dbReference type="SAM" id="SignalP"/>
    </source>
</evidence>
<dbReference type="Pfam" id="PF07715">
    <property type="entry name" value="Plug"/>
    <property type="match status" value="1"/>
</dbReference>
<dbReference type="InterPro" id="IPR000531">
    <property type="entry name" value="Beta-barrel_TonB"/>
</dbReference>
<feature type="domain" description="TonB-dependent receptor plug" evidence="12">
    <location>
        <begin position="55"/>
        <end position="163"/>
    </location>
</feature>
<evidence type="ECO:0000256" key="1">
    <source>
        <dbReference type="ARBA" id="ARBA00004571"/>
    </source>
</evidence>
<keyword evidence="4 8" id="KW-0812">Transmembrane</keyword>
<gene>
    <name evidence="13" type="ORF">B0I10_103222</name>
</gene>
<sequence>MKNIVSLLLLALSSFSFAQNSESQEDLALNDTVRRLEGVTVNADVLVGSKFKAKNRAGSTYFISPEELKTFNYSDINRILRTVPGVNVVEEEGFGLRPSIGLRGTSPSRASKITLMEDGILIAPAPYSAPAAYYFPTVNRIQSFEILKGGSQIQYGPYTTGGAINMVSNQIPSQFSGKVVASMGSFNTRNTYVNVGDNFNNFGYLVEYNNRNSEGFKKIDFSNNTTGFNGNDYVAKFRVNTSPEAKMFQSLTLKAQLSNEFSDETYLGLTQADFDNNPYRRYLSSEADKIDTKHDQLMLTHLFIPVDYLTITTKAYRNNFKRNWYKLHDVNVGGSTVSLASILDNPETNQAGYDIITGAVNTADNALRMRNNNRVYLAEGIQTVVNFKLNSNVVTHDIDFGVRYHLDSEDRFQWDDRYKIENNALFRTVAGTPGTQDNRVESAEAVSAHVLYNLTYKKFTFSPGMRYENIIRRSLNYGTADLDRTGTNLNRRQNRTEEFIPGLGILYKFNDNYSAFTSLHKGFSPPGVNEEDKGESSMNYEAGFRFTKKALSGEIIAFYNDFNRLQGADTNAAGGTGTGDLFNAGAAQVQGLEVLVSYDVLNDENSKFKLPITISYTYTDTELKNNFTSGTEAWGTIEMGDEIPYIAKNQFSIIAGLDHKKFNVSISGKYNDQFRTIAGQGSIPENELVKSNFIVDASAKYHLTEKVSLMSNIVNILDKEYAVSRVPAGLRPGMPFGIHFGITAQF</sequence>
<dbReference type="AlphaFoldDB" id="A0A328WU96"/>
<comment type="caution">
    <text evidence="13">The sequence shown here is derived from an EMBL/GenBank/DDBJ whole genome shotgun (WGS) entry which is preliminary data.</text>
</comment>
<keyword evidence="7 8" id="KW-0998">Cell outer membrane</keyword>
<keyword evidence="2 8" id="KW-0813">Transport</keyword>
<feature type="domain" description="TonB-dependent receptor-like beta-barrel" evidence="11">
    <location>
        <begin position="316"/>
        <end position="715"/>
    </location>
</feature>
<keyword evidence="3 8" id="KW-1134">Transmembrane beta strand</keyword>
<dbReference type="SUPFAM" id="SSF56935">
    <property type="entry name" value="Porins"/>
    <property type="match status" value="1"/>
</dbReference>